<dbReference type="PANTHER" id="PTHR47153">
    <property type="entry name" value="LACTATE UTILIZATION PROTEIN B"/>
    <property type="match status" value="1"/>
</dbReference>
<dbReference type="GO" id="GO:0051539">
    <property type="term" value="F:4 iron, 4 sulfur cluster binding"/>
    <property type="evidence" value="ECO:0007669"/>
    <property type="project" value="UniProtKB-KW"/>
</dbReference>
<dbReference type="Pfam" id="PF13183">
    <property type="entry name" value="Fer4_8"/>
    <property type="match status" value="1"/>
</dbReference>
<evidence type="ECO:0000256" key="7">
    <source>
        <dbReference type="ARBA" id="ARBA00023014"/>
    </source>
</evidence>
<dbReference type="Gene3D" id="3.40.50.10420">
    <property type="entry name" value="NagB/RpiA/CoA transferase-like"/>
    <property type="match status" value="1"/>
</dbReference>
<dbReference type="InterPro" id="IPR009051">
    <property type="entry name" value="Helical_ferredxn"/>
</dbReference>
<dbReference type="RefSeq" id="WP_369753946.1">
    <property type="nucleotide sequence ID" value="NZ_CP165625.1"/>
</dbReference>
<evidence type="ECO:0000256" key="5">
    <source>
        <dbReference type="ARBA" id="ARBA00022982"/>
    </source>
</evidence>
<evidence type="ECO:0000256" key="8">
    <source>
        <dbReference type="SAM" id="MobiDB-lite"/>
    </source>
</evidence>
<reference evidence="10" key="1">
    <citation type="submission" date="2024-07" db="EMBL/GenBank/DDBJ databases">
        <authorList>
            <person name="Biller S.J."/>
        </authorList>
    </citation>
    <scope>NUCLEOTIDE SEQUENCE</scope>
    <source>
        <strain evidence="10">WC2409</strain>
    </source>
</reference>
<sequence length="464" mass="52396">MKNNLEHSSAATIFNKDVDRVDWHDETLWFVRKKRDKAAHQIPEWEKLRETASQIKNNVLSNIHNYLLEFELNAKNNGIIIHWAADGDEHNKIVHSIMEKYSVKQMVKSKSMLTEECHLNEFLTEKGIDVIDSDLGERIVQLRQEPPSHIVLPAIHLKKEDVSETFHEHLGTEKGNNDPQYLTEAARLHLRDTFLTRKVALTGVNFAIAETGEFVVCTNEGNADMGAHLADVHIACMGFEKIIPQRKHLGVFLRLLARSATGQPITTFSSHFKKPIEGKEIHIVIVDNGRSTQLGREDFRNSLKCIRCGACMNTCPVYRRSGGHSYHNAVAGPIGSILAPNLDMSKNADLPFASTLCGSCTNVCPVKIDIHDQLYKWRQVLVKEGHTPLGKTVAMNGMATVLANPMVFDLAGKAGRFVMKHAPVLVNNSLNPWYKQREMPAPPDESFREWYKKNARESKEKNNE</sequence>
<dbReference type="InterPro" id="IPR004452">
    <property type="entry name" value="LutB/LldF"/>
</dbReference>
<keyword evidence="2" id="KW-0004">4Fe-4S</keyword>
<keyword evidence="5" id="KW-0249">Electron transport</keyword>
<dbReference type="SUPFAM" id="SSF100950">
    <property type="entry name" value="NagB/RpiA/CoA transferase-like"/>
    <property type="match status" value="1"/>
</dbReference>
<keyword evidence="6" id="KW-0408">Iron</keyword>
<dbReference type="EMBL" id="CP165625">
    <property type="protein sequence ID" value="XDU96957.1"/>
    <property type="molecule type" value="Genomic_DNA"/>
</dbReference>
<dbReference type="GO" id="GO:0046872">
    <property type="term" value="F:metal ion binding"/>
    <property type="evidence" value="ECO:0007669"/>
    <property type="project" value="UniProtKB-KW"/>
</dbReference>
<feature type="compositionally biased region" description="Basic and acidic residues" evidence="8">
    <location>
        <begin position="445"/>
        <end position="464"/>
    </location>
</feature>
<dbReference type="InterPro" id="IPR037171">
    <property type="entry name" value="NagB/RpiA_transferase-like"/>
</dbReference>
<proteinExistence type="predicted"/>
<name>A0AB39W9N7_9FLAO</name>
<dbReference type="GO" id="GO:0006089">
    <property type="term" value="P:lactate metabolic process"/>
    <property type="evidence" value="ECO:0007669"/>
    <property type="project" value="InterPro"/>
</dbReference>
<dbReference type="Pfam" id="PF11870">
    <property type="entry name" value="LutB_C"/>
    <property type="match status" value="1"/>
</dbReference>
<dbReference type="InterPro" id="IPR024185">
    <property type="entry name" value="FTHF_cligase-like_sf"/>
</dbReference>
<dbReference type="SUPFAM" id="SSF46548">
    <property type="entry name" value="alpha-helical ferredoxin"/>
    <property type="match status" value="1"/>
</dbReference>
<protein>
    <submittedName>
        <fullName evidence="10">Lactate utilization protein B</fullName>
    </submittedName>
</protein>
<feature type="domain" description="4Fe-4S ferredoxin-type" evidence="9">
    <location>
        <begin position="295"/>
        <end position="325"/>
    </location>
</feature>
<dbReference type="InterPro" id="IPR017896">
    <property type="entry name" value="4Fe4S_Fe-S-bd"/>
</dbReference>
<dbReference type="PROSITE" id="PS51379">
    <property type="entry name" value="4FE4S_FER_2"/>
    <property type="match status" value="1"/>
</dbReference>
<dbReference type="PROSITE" id="PS00198">
    <property type="entry name" value="4FE4S_FER_1"/>
    <property type="match status" value="1"/>
</dbReference>
<dbReference type="AlphaFoldDB" id="A0AB39W9N7"/>
<evidence type="ECO:0000256" key="4">
    <source>
        <dbReference type="ARBA" id="ARBA00022737"/>
    </source>
</evidence>
<evidence type="ECO:0000256" key="3">
    <source>
        <dbReference type="ARBA" id="ARBA00022723"/>
    </source>
</evidence>
<dbReference type="Gene3D" id="1.10.1060.10">
    <property type="entry name" value="Alpha-helical ferredoxin"/>
    <property type="match status" value="1"/>
</dbReference>
<keyword evidence="4" id="KW-0677">Repeat</keyword>
<evidence type="ECO:0000313" key="10">
    <source>
        <dbReference type="EMBL" id="XDU96957.1"/>
    </source>
</evidence>
<dbReference type="PANTHER" id="PTHR47153:SF2">
    <property type="entry name" value="LACTATE UTILIZATION PROTEIN B"/>
    <property type="match status" value="1"/>
</dbReference>
<evidence type="ECO:0000256" key="6">
    <source>
        <dbReference type="ARBA" id="ARBA00023004"/>
    </source>
</evidence>
<dbReference type="InterPro" id="IPR024569">
    <property type="entry name" value="LutB_C"/>
</dbReference>
<keyword evidence="1" id="KW-0813">Transport</keyword>
<dbReference type="InterPro" id="IPR017900">
    <property type="entry name" value="4Fe4S_Fe_S_CS"/>
</dbReference>
<dbReference type="Pfam" id="PF02589">
    <property type="entry name" value="LUD_dom"/>
    <property type="match status" value="1"/>
</dbReference>
<evidence type="ECO:0000256" key="1">
    <source>
        <dbReference type="ARBA" id="ARBA00022448"/>
    </source>
</evidence>
<accession>A0AB39W9N7</accession>
<feature type="region of interest" description="Disordered" evidence="8">
    <location>
        <begin position="437"/>
        <end position="464"/>
    </location>
</feature>
<keyword evidence="7" id="KW-0411">Iron-sulfur</keyword>
<keyword evidence="3" id="KW-0479">Metal-binding</keyword>
<evidence type="ECO:0000259" key="9">
    <source>
        <dbReference type="PROSITE" id="PS51379"/>
    </source>
</evidence>
<gene>
    <name evidence="10" type="ORF">AB3G34_07535</name>
</gene>
<evidence type="ECO:0000256" key="2">
    <source>
        <dbReference type="ARBA" id="ARBA00022485"/>
    </source>
</evidence>
<dbReference type="InterPro" id="IPR003741">
    <property type="entry name" value="LUD_dom"/>
</dbReference>
<organism evidence="10">
    <name type="scientific">Flavobacterium sp. WC2409</name>
    <dbReference type="NCBI Taxonomy" id="3234139"/>
    <lineage>
        <taxon>Bacteria</taxon>
        <taxon>Pseudomonadati</taxon>
        <taxon>Bacteroidota</taxon>
        <taxon>Flavobacteriia</taxon>
        <taxon>Flavobacteriales</taxon>
        <taxon>Flavobacteriaceae</taxon>
        <taxon>Flavobacterium</taxon>
    </lineage>
</organism>